<dbReference type="Proteomes" id="UP001158067">
    <property type="component" value="Unassembled WGS sequence"/>
</dbReference>
<proteinExistence type="predicted"/>
<evidence type="ECO:0000313" key="3">
    <source>
        <dbReference type="EMBL" id="SMP72332.1"/>
    </source>
</evidence>
<dbReference type="EMBL" id="FXUG01000015">
    <property type="protein sequence ID" value="SMP72332.1"/>
    <property type="molecule type" value="Genomic_DNA"/>
</dbReference>
<evidence type="ECO:0000259" key="2">
    <source>
        <dbReference type="Pfam" id="PF07587"/>
    </source>
</evidence>
<dbReference type="PANTHER" id="PTHR35889:SF3">
    <property type="entry name" value="F-BOX DOMAIN-CONTAINING PROTEIN"/>
    <property type="match status" value="1"/>
</dbReference>
<dbReference type="InterPro" id="IPR008964">
    <property type="entry name" value="Invasin/intimin_cell_adhesion"/>
</dbReference>
<evidence type="ECO:0000313" key="4">
    <source>
        <dbReference type="Proteomes" id="UP001158067"/>
    </source>
</evidence>
<dbReference type="InterPro" id="IPR011444">
    <property type="entry name" value="DUF1549"/>
</dbReference>
<accession>A0ABY1QIH3</accession>
<name>A0ABY1QIH3_9BACT</name>
<dbReference type="SUPFAM" id="SSF49373">
    <property type="entry name" value="Invasin/intimin cell-adhesion fragments"/>
    <property type="match status" value="1"/>
</dbReference>
<reference evidence="3 4" key="1">
    <citation type="submission" date="2017-05" db="EMBL/GenBank/DDBJ databases">
        <authorList>
            <person name="Varghese N."/>
            <person name="Submissions S."/>
        </authorList>
    </citation>
    <scope>NUCLEOTIDE SEQUENCE [LARGE SCALE GENOMIC DNA]</scope>
    <source>
        <strain evidence="3 4">DSM 25457</strain>
    </source>
</reference>
<dbReference type="Pfam" id="PF07583">
    <property type="entry name" value="PSCyt2"/>
    <property type="match status" value="1"/>
</dbReference>
<dbReference type="PANTHER" id="PTHR35889">
    <property type="entry name" value="CYCLOINULO-OLIGOSACCHARIDE FRUCTANOTRANSFERASE-RELATED"/>
    <property type="match status" value="1"/>
</dbReference>
<sequence length="763" mass="84784">MNRFKTLTRISVPTLRPPWGPCSRSLRFLLVGIAGLVIAVAQVEAAETKADDDTPSFRRDVMPVFFRAGCNSGGCHGAASGKDGYMLSLFGYDPKGDYHRTVNEMVGRRVNTAAPEQSLLLMKSTGDVAHTGGKRFDKTSELYKTLHRWIAAGAPDDSDSVPETVKVILSKQRFLFEQKDQKDILRVGAIASDGSKREVTSLARYHSNNDSVATIDDNGNVTAVGPGDTYVFARYSRFTIGAEVIVLPAAEGFQWPDPPTSNYIDELVFDRLQKLRITPSEVSDDETFLRRVTLDLAGRTPTTEEYHAFMNSDNDRAAKIDELLANDEFADLWTALWAEQLRVVGGNYAPAATHVKAAMSFYEWIRKQMRSGRPLNEFVEEMVVASGSNLTNGPANLYTMLVHGPRFEPKGFAADFSQVFLGVQIQCAECHNHPFDRWTQDDYYSFVSFFAGMKRKPGVEPRERRIYYDTSTPPVKHVVDQRPMPARVLGGVDPVSSDGDPRKELAKWLTSPDNEMFSRNIANRIWAQLLGTGIVEPVDDIRVSNPPVNGPLLDALSKRLVESGFDLRTMVREICNSRVYQLSVQPNVSNEADTRQFSHAHLRRLRADVLLDSVSTATGMESSFKGFASGTRAINYFPIMPGDTGGPNYGTPFFKTFGRSSRATVCACETNKQPTLSQTLHLAVGETVQDRLWAAGAVKKWVAAKETPEEILEEMFVRTLSRRPTEAELAGLLETVGDSGKDPGVYEDIFWGLFNSTEFSFNH</sequence>
<evidence type="ECO:0000259" key="1">
    <source>
        <dbReference type="Pfam" id="PF07583"/>
    </source>
</evidence>
<keyword evidence="4" id="KW-1185">Reference proteome</keyword>
<dbReference type="Gene3D" id="2.60.40.1080">
    <property type="match status" value="1"/>
</dbReference>
<feature type="domain" description="DUF1553" evidence="2">
    <location>
        <begin position="502"/>
        <end position="734"/>
    </location>
</feature>
<feature type="domain" description="DUF1549" evidence="1">
    <location>
        <begin position="264"/>
        <end position="454"/>
    </location>
</feature>
<dbReference type="Pfam" id="PF07587">
    <property type="entry name" value="PSD1"/>
    <property type="match status" value="1"/>
</dbReference>
<organism evidence="3 4">
    <name type="scientific">Neorhodopirellula lusitana</name>
    <dbReference type="NCBI Taxonomy" id="445327"/>
    <lineage>
        <taxon>Bacteria</taxon>
        <taxon>Pseudomonadati</taxon>
        <taxon>Planctomycetota</taxon>
        <taxon>Planctomycetia</taxon>
        <taxon>Pirellulales</taxon>
        <taxon>Pirellulaceae</taxon>
        <taxon>Neorhodopirellula</taxon>
    </lineage>
</organism>
<comment type="caution">
    <text evidence="3">The sequence shown here is derived from an EMBL/GenBank/DDBJ whole genome shotgun (WGS) entry which is preliminary data.</text>
</comment>
<dbReference type="InterPro" id="IPR022655">
    <property type="entry name" value="DUF1553"/>
</dbReference>
<dbReference type="RefSeq" id="WP_283434593.1">
    <property type="nucleotide sequence ID" value="NZ_FXUG01000015.1"/>
</dbReference>
<protein>
    <submittedName>
        <fullName evidence="3">Ig-like domain (Group 2)</fullName>
    </submittedName>
</protein>
<gene>
    <name evidence="3" type="ORF">SAMN06265222_11558</name>
</gene>